<keyword evidence="2" id="KW-1185">Reference proteome</keyword>
<dbReference type="Proteomes" id="UP000567179">
    <property type="component" value="Unassembled WGS sequence"/>
</dbReference>
<protein>
    <submittedName>
        <fullName evidence="1">Uncharacterized protein</fullName>
    </submittedName>
</protein>
<proteinExistence type="predicted"/>
<comment type="caution">
    <text evidence="1">The sequence shown here is derived from an EMBL/GenBank/DDBJ whole genome shotgun (WGS) entry which is preliminary data.</text>
</comment>
<gene>
    <name evidence="1" type="ORF">D9619_004765</name>
</gene>
<name>A0A8H5BPP4_9AGAR</name>
<organism evidence="1 2">
    <name type="scientific">Psilocybe cf. subviscida</name>
    <dbReference type="NCBI Taxonomy" id="2480587"/>
    <lineage>
        <taxon>Eukaryota</taxon>
        <taxon>Fungi</taxon>
        <taxon>Dikarya</taxon>
        <taxon>Basidiomycota</taxon>
        <taxon>Agaricomycotina</taxon>
        <taxon>Agaricomycetes</taxon>
        <taxon>Agaricomycetidae</taxon>
        <taxon>Agaricales</taxon>
        <taxon>Agaricineae</taxon>
        <taxon>Strophariaceae</taxon>
        <taxon>Psilocybe</taxon>
    </lineage>
</organism>
<sequence length="133" mass="15048">MHVDSKQPTVNRKPERRRVHIRGHPLCILVSSILPPTCLARLDSNILCTLPLPFTMHATHDTHDDERTPLLEQQPAKKIQTPLDKLQVTIVLLLLVCEPISRHSIYPYINELVSKLDIIGGDETKIGYYAGLI</sequence>
<evidence type="ECO:0000313" key="2">
    <source>
        <dbReference type="Proteomes" id="UP000567179"/>
    </source>
</evidence>
<dbReference type="EMBL" id="JAACJJ010000014">
    <property type="protein sequence ID" value="KAF5327244.1"/>
    <property type="molecule type" value="Genomic_DNA"/>
</dbReference>
<dbReference type="OrthoDB" id="419616at2759"/>
<reference evidence="1 2" key="1">
    <citation type="journal article" date="2020" name="ISME J.">
        <title>Uncovering the hidden diversity of litter-decomposition mechanisms in mushroom-forming fungi.</title>
        <authorList>
            <person name="Floudas D."/>
            <person name="Bentzer J."/>
            <person name="Ahren D."/>
            <person name="Johansson T."/>
            <person name="Persson P."/>
            <person name="Tunlid A."/>
        </authorList>
    </citation>
    <scope>NUCLEOTIDE SEQUENCE [LARGE SCALE GENOMIC DNA]</scope>
    <source>
        <strain evidence="1 2">CBS 101986</strain>
    </source>
</reference>
<dbReference type="AlphaFoldDB" id="A0A8H5BPP4"/>
<accession>A0A8H5BPP4</accession>
<evidence type="ECO:0000313" key="1">
    <source>
        <dbReference type="EMBL" id="KAF5327244.1"/>
    </source>
</evidence>